<dbReference type="GO" id="GO:0016405">
    <property type="term" value="F:CoA-ligase activity"/>
    <property type="evidence" value="ECO:0007669"/>
    <property type="project" value="TreeGrafter"/>
</dbReference>
<dbReference type="VEuPathDB" id="FungiDB:A1O9_06925"/>
<gene>
    <name evidence="3" type="ORF">A1O9_06925</name>
</gene>
<evidence type="ECO:0000313" key="4">
    <source>
        <dbReference type="Proteomes" id="UP000027920"/>
    </source>
</evidence>
<dbReference type="HOGENOM" id="CLU_000022_59_2_1"/>
<dbReference type="InterPro" id="IPR000873">
    <property type="entry name" value="AMP-dep_synth/lig_dom"/>
</dbReference>
<dbReference type="InterPro" id="IPR025110">
    <property type="entry name" value="AMP-bd_C"/>
</dbReference>
<organism evidence="3 4">
    <name type="scientific">Exophiala aquamarina CBS 119918</name>
    <dbReference type="NCBI Taxonomy" id="1182545"/>
    <lineage>
        <taxon>Eukaryota</taxon>
        <taxon>Fungi</taxon>
        <taxon>Dikarya</taxon>
        <taxon>Ascomycota</taxon>
        <taxon>Pezizomycotina</taxon>
        <taxon>Eurotiomycetes</taxon>
        <taxon>Chaetothyriomycetidae</taxon>
        <taxon>Chaetothyriales</taxon>
        <taxon>Herpotrichiellaceae</taxon>
        <taxon>Exophiala</taxon>
    </lineage>
</organism>
<keyword evidence="4" id="KW-1185">Reference proteome</keyword>
<dbReference type="GeneID" id="25281839"/>
<reference evidence="3 4" key="1">
    <citation type="submission" date="2013-03" db="EMBL/GenBank/DDBJ databases">
        <title>The Genome Sequence of Exophiala aquamarina CBS 119918.</title>
        <authorList>
            <consortium name="The Broad Institute Genomics Platform"/>
            <person name="Cuomo C."/>
            <person name="de Hoog S."/>
            <person name="Gorbushina A."/>
            <person name="Walker B."/>
            <person name="Young S.K."/>
            <person name="Zeng Q."/>
            <person name="Gargeya S."/>
            <person name="Fitzgerald M."/>
            <person name="Haas B."/>
            <person name="Abouelleil A."/>
            <person name="Allen A.W."/>
            <person name="Alvarado L."/>
            <person name="Arachchi H.M."/>
            <person name="Berlin A.M."/>
            <person name="Chapman S.B."/>
            <person name="Gainer-Dewar J."/>
            <person name="Goldberg J."/>
            <person name="Griggs A."/>
            <person name="Gujja S."/>
            <person name="Hansen M."/>
            <person name="Howarth C."/>
            <person name="Imamovic A."/>
            <person name="Ireland A."/>
            <person name="Larimer J."/>
            <person name="McCowan C."/>
            <person name="Murphy C."/>
            <person name="Pearson M."/>
            <person name="Poon T.W."/>
            <person name="Priest M."/>
            <person name="Roberts A."/>
            <person name="Saif S."/>
            <person name="Shea T."/>
            <person name="Sisk P."/>
            <person name="Sykes S."/>
            <person name="Wortman J."/>
            <person name="Nusbaum C."/>
            <person name="Birren B."/>
        </authorList>
    </citation>
    <scope>NUCLEOTIDE SEQUENCE [LARGE SCALE GENOMIC DNA]</scope>
    <source>
        <strain evidence="3 4">CBS 119918</strain>
    </source>
</reference>
<dbReference type="EMBL" id="AMGV01000005">
    <property type="protein sequence ID" value="KEF56735.1"/>
    <property type="molecule type" value="Genomic_DNA"/>
</dbReference>
<dbReference type="STRING" id="1182545.A0A072PMJ0"/>
<dbReference type="PANTHER" id="PTHR24096:SF194">
    <property type="entry name" value="AMP-DEPENDENT SYNTHETASE_LIGASE DOMAIN-CONTAINING PROTEIN"/>
    <property type="match status" value="1"/>
</dbReference>
<evidence type="ECO:0000259" key="2">
    <source>
        <dbReference type="Pfam" id="PF13193"/>
    </source>
</evidence>
<dbReference type="OrthoDB" id="6509636at2759"/>
<comment type="caution">
    <text evidence="3">The sequence shown here is derived from an EMBL/GenBank/DDBJ whole genome shotgun (WGS) entry which is preliminary data.</text>
</comment>
<feature type="domain" description="AMP-dependent synthetase/ligase" evidence="1">
    <location>
        <begin position="42"/>
        <end position="400"/>
    </location>
</feature>
<dbReference type="RefSeq" id="XP_013259325.1">
    <property type="nucleotide sequence ID" value="XM_013403871.1"/>
</dbReference>
<dbReference type="AlphaFoldDB" id="A0A072PMJ0"/>
<evidence type="ECO:0008006" key="5">
    <source>
        <dbReference type="Google" id="ProtNLM"/>
    </source>
</evidence>
<dbReference type="Pfam" id="PF00501">
    <property type="entry name" value="AMP-binding"/>
    <property type="match status" value="1"/>
</dbReference>
<dbReference type="InterPro" id="IPR045851">
    <property type="entry name" value="AMP-bd_C_sf"/>
</dbReference>
<sequence>MATRSHFPDLELPQCNILEYLFPAGSSEDGEPIWINSENPAHSLSPKSLLQHVKSTAAGFQKLGIKSGDVVSVFTPNHVFVPVVYLATVASGAIFTGFNPAYTVSELVHLIKDSEMKVMFVHHTLVTVALEAAREVGFDKASVILFPDTESVGTQGDLIHWKNYFDYSEEAAAWKWHSYTPAQAATTVATINYSSGTTGLPKGVMVSHSSIIANLEQTMFIRYHLTPTARSQERWVGFLPLYHAYGQLYTILMACKLRIQVYIMESFHFEKFLSVIQKFGITNLQIAPPILIMLDKRAETKMYDLSSLREVVCGAAPIPLDLQVRVAKRFNLKFTIGWGMTELVCTGTSIPGGMIETTGSVGFQLPNTMVKLVDDDDMVVNTGERGEILYRGPNVCLGYWKNTAASEELLGTDGWLRTGDIAIRNEKGLYWIVDRKKELIKVNGLQVAPAELEGRLLENEHVADAAVVGITRQGNEYPRAYIVLKPSSQAIVTGAMLIESFNSTVAKHKHLRGGIAFVDQIPKLASGKIQRKVLREWAKRDTPSITAGSFLHGRL</sequence>
<feature type="domain" description="AMP-binding enzyme C-terminal" evidence="2">
    <location>
        <begin position="451"/>
        <end position="528"/>
    </location>
</feature>
<dbReference type="Gene3D" id="3.30.300.30">
    <property type="match status" value="1"/>
</dbReference>
<dbReference type="SUPFAM" id="SSF56801">
    <property type="entry name" value="Acetyl-CoA synthetase-like"/>
    <property type="match status" value="1"/>
</dbReference>
<dbReference type="PANTHER" id="PTHR24096">
    <property type="entry name" value="LONG-CHAIN-FATTY-ACID--COA LIGASE"/>
    <property type="match status" value="1"/>
</dbReference>
<dbReference type="PROSITE" id="PS00455">
    <property type="entry name" value="AMP_BINDING"/>
    <property type="match status" value="1"/>
</dbReference>
<dbReference type="Pfam" id="PF13193">
    <property type="entry name" value="AMP-binding_C"/>
    <property type="match status" value="1"/>
</dbReference>
<protein>
    <recommendedName>
        <fullName evidence="5">4-coumarate-CoA ligase</fullName>
    </recommendedName>
</protein>
<dbReference type="Proteomes" id="UP000027920">
    <property type="component" value="Unassembled WGS sequence"/>
</dbReference>
<accession>A0A072PMJ0</accession>
<evidence type="ECO:0000313" key="3">
    <source>
        <dbReference type="EMBL" id="KEF56735.1"/>
    </source>
</evidence>
<proteinExistence type="predicted"/>
<dbReference type="CDD" id="cd05911">
    <property type="entry name" value="Firefly_Luc_like"/>
    <property type="match status" value="1"/>
</dbReference>
<dbReference type="InterPro" id="IPR042099">
    <property type="entry name" value="ANL_N_sf"/>
</dbReference>
<name>A0A072PMJ0_9EURO</name>
<dbReference type="InterPro" id="IPR020845">
    <property type="entry name" value="AMP-binding_CS"/>
</dbReference>
<evidence type="ECO:0000259" key="1">
    <source>
        <dbReference type="Pfam" id="PF00501"/>
    </source>
</evidence>
<dbReference type="Gene3D" id="3.40.50.12780">
    <property type="entry name" value="N-terminal domain of ligase-like"/>
    <property type="match status" value="1"/>
</dbReference>